<reference evidence="2" key="2">
    <citation type="submission" date="2019-07" db="EMBL/GenBank/DDBJ databases">
        <authorList>
            <person name="Yang Y."/>
            <person name="Bocs S."/>
            <person name="Baudouin L."/>
        </authorList>
    </citation>
    <scope>NUCLEOTIDE SEQUENCE</scope>
    <source>
        <tissue evidence="2">Spear leaf of Hainan Tall coconut</tissue>
    </source>
</reference>
<accession>A0A8K0N2I2</accession>
<protein>
    <submittedName>
        <fullName evidence="2">Putative Pentatricopeptide repeat-containing protein</fullName>
    </submittedName>
</protein>
<evidence type="ECO:0000313" key="3">
    <source>
        <dbReference type="Proteomes" id="UP000797356"/>
    </source>
</evidence>
<keyword evidence="3" id="KW-1185">Reference proteome</keyword>
<organism evidence="2 3">
    <name type="scientific">Cocos nucifera</name>
    <name type="common">Coconut palm</name>
    <dbReference type="NCBI Taxonomy" id="13894"/>
    <lineage>
        <taxon>Eukaryota</taxon>
        <taxon>Viridiplantae</taxon>
        <taxon>Streptophyta</taxon>
        <taxon>Embryophyta</taxon>
        <taxon>Tracheophyta</taxon>
        <taxon>Spermatophyta</taxon>
        <taxon>Magnoliopsida</taxon>
        <taxon>Liliopsida</taxon>
        <taxon>Arecaceae</taxon>
        <taxon>Arecoideae</taxon>
        <taxon>Cocoseae</taxon>
        <taxon>Attaleinae</taxon>
        <taxon>Cocos</taxon>
    </lineage>
</organism>
<proteinExistence type="predicted"/>
<name>A0A8K0N2I2_COCNU</name>
<dbReference type="EMBL" id="CM017877">
    <property type="protein sequence ID" value="KAG1346943.1"/>
    <property type="molecule type" value="Genomic_DNA"/>
</dbReference>
<dbReference type="OrthoDB" id="755532at2759"/>
<dbReference type="PANTHER" id="PTHR33237">
    <property type="entry name" value="F2P16.13 PROTEIN-RELATED"/>
    <property type="match status" value="1"/>
</dbReference>
<evidence type="ECO:0000313" key="2">
    <source>
        <dbReference type="EMBL" id="KAG1346943.1"/>
    </source>
</evidence>
<sequence length="149" mass="16758">MAIGDLFHTVSVLVNTCTKHMSRATRRIRSHGTFSKLSLSKSRAAPYLARGASFIPFLDAKNKGVEGKGDDDKTSKSSEEEEEIEEEERLWQRTILMGEKCQPLDFSGVIYYDSAGRQLKELPFIPRSPLRSPLPSFAFHDDVVHSEKA</sequence>
<comment type="caution">
    <text evidence="2">The sequence shown here is derived from an EMBL/GenBank/DDBJ whole genome shotgun (WGS) entry which is preliminary data.</text>
</comment>
<feature type="compositionally biased region" description="Basic and acidic residues" evidence="1">
    <location>
        <begin position="61"/>
        <end position="78"/>
    </location>
</feature>
<reference evidence="2" key="1">
    <citation type="journal article" date="2017" name="Gigascience">
        <title>The genome draft of coconut (Cocos nucifera).</title>
        <authorList>
            <person name="Xiao Y."/>
            <person name="Xu P."/>
            <person name="Fan H."/>
            <person name="Baudouin L."/>
            <person name="Xia W."/>
            <person name="Bocs S."/>
            <person name="Xu J."/>
            <person name="Li Q."/>
            <person name="Guo A."/>
            <person name="Zhou L."/>
            <person name="Li J."/>
            <person name="Wu Y."/>
            <person name="Ma Z."/>
            <person name="Armero A."/>
            <person name="Issali A.E."/>
            <person name="Liu N."/>
            <person name="Peng M."/>
            <person name="Yang Y."/>
        </authorList>
    </citation>
    <scope>NUCLEOTIDE SEQUENCE</scope>
    <source>
        <tissue evidence="2">Spear leaf of Hainan Tall coconut</tissue>
    </source>
</reference>
<feature type="region of interest" description="Disordered" evidence="1">
    <location>
        <begin position="61"/>
        <end position="87"/>
    </location>
</feature>
<gene>
    <name evidence="2" type="ORF">COCNU_06G007720</name>
</gene>
<evidence type="ECO:0000256" key="1">
    <source>
        <dbReference type="SAM" id="MobiDB-lite"/>
    </source>
</evidence>
<dbReference type="Proteomes" id="UP000797356">
    <property type="component" value="Chromosome 6"/>
</dbReference>
<dbReference type="PANTHER" id="PTHR33237:SF46">
    <property type="entry name" value="OS01G0606100 PROTEIN"/>
    <property type="match status" value="1"/>
</dbReference>
<dbReference type="AlphaFoldDB" id="A0A8K0N2I2"/>